<gene>
    <name evidence="2" type="ORF">Pmani_018216</name>
</gene>
<dbReference type="Proteomes" id="UP001292094">
    <property type="component" value="Unassembled WGS sequence"/>
</dbReference>
<dbReference type="SUPFAM" id="SSF53098">
    <property type="entry name" value="Ribonuclease H-like"/>
    <property type="match status" value="1"/>
</dbReference>
<dbReference type="InterPro" id="IPR001584">
    <property type="entry name" value="Integrase_cat-core"/>
</dbReference>
<dbReference type="SUPFAM" id="SSF56672">
    <property type="entry name" value="DNA/RNA polymerases"/>
    <property type="match status" value="1"/>
</dbReference>
<dbReference type="InterPro" id="IPR055475">
    <property type="entry name" value="DUF7047"/>
</dbReference>
<dbReference type="AlphaFoldDB" id="A0AAE1PKT7"/>
<dbReference type="Pfam" id="PF23088">
    <property type="entry name" value="DUF7047"/>
    <property type="match status" value="1"/>
</dbReference>
<dbReference type="CDD" id="cd06222">
    <property type="entry name" value="RNase_H_like"/>
    <property type="match status" value="1"/>
</dbReference>
<dbReference type="PANTHER" id="PTHR37984">
    <property type="entry name" value="PROTEIN CBG26694"/>
    <property type="match status" value="1"/>
</dbReference>
<dbReference type="EMBL" id="JAWZYT010001663">
    <property type="protein sequence ID" value="KAK4310183.1"/>
    <property type="molecule type" value="Genomic_DNA"/>
</dbReference>
<dbReference type="GO" id="GO:0071897">
    <property type="term" value="P:DNA biosynthetic process"/>
    <property type="evidence" value="ECO:0007669"/>
    <property type="project" value="UniProtKB-ARBA"/>
</dbReference>
<feature type="domain" description="Integrase catalytic" evidence="1">
    <location>
        <begin position="795"/>
        <end position="917"/>
    </location>
</feature>
<evidence type="ECO:0000259" key="1">
    <source>
        <dbReference type="PROSITE" id="PS50994"/>
    </source>
</evidence>
<dbReference type="InterPro" id="IPR002156">
    <property type="entry name" value="RNaseH_domain"/>
</dbReference>
<dbReference type="InterPro" id="IPR044730">
    <property type="entry name" value="RNase_H-like_dom_plant"/>
</dbReference>
<dbReference type="GO" id="GO:0004523">
    <property type="term" value="F:RNA-DNA hybrid ribonuclease activity"/>
    <property type="evidence" value="ECO:0007669"/>
    <property type="project" value="InterPro"/>
</dbReference>
<sequence>MAAKITMDMIKPFTGEGDVVSWLKKVTLVAKLQKITDLASFIPLYLEDAALALYLELSDEEQESAEKIKEKLTVAFTDDAFSAFAKLVQLKWTGESVDVYSNEIRRLAGFAKFDKTGLENVVKLAFVNGFPDAISVALQQVPDVLTMDMSKLIDHARILASKQQGGTLAAVTIKKGGEIKCKGADWVRLRVNGEYVTVRAVASDRLVEGVDVVLGVDVIDQLGGVAVAQGKVCFGALGVASVCQESVSRESEHKLNEGCGGSSSNVVIEDSFFHAVFDGQKWTVKWFWKNGRPLTLTNKISCYDKKLEGRKKEEFEKEIDRWITEGILIPWKEEVNTGVIPLMAVEQATKNKVRPVLDFRELNSNVMCHTGDDVIDVCSETLREWRQTGENASLVDLKSAYLQLGVDEELWPYQLVNYKGRTFCLTRLGFGLNSAPRIMSKILKTVLSKDEKVRRATKSYVDDIIVNESVASVEEVIRHLNVYGLITKSPESLDGGAALGLRLSRVAGELMFQRGNTVPEVSDMLTRRELFSICGKLVGHYPIAGWLRVACSFIKRSAAGARWEGHIGEKSMMMIKDVIERVQLDDPVRGNWCVPGVKHGVVWCDASKIALGVVLEIDRKIVEDAAWLRKKDDFNHINVAELEAVLKGINMAIKWGLTSMEMRTDSATVEIWVNTVLSAEKRVHTKGAAEMLIKRRLGNLKELISDFGLKVVVQFVPTEKNKADIMTRVKKSWLVNTEVEDAHFCASVAVDLTELHHKHHMGIDRTLYLARKMDPEVSRESVKRVVQCCDRCQSIDPAPVIHTRGEVSVESNWQRLAIDVTHYRQVPYLSVVDCGPGRFAIWRKLKRENAQEISAELESIFLERGPVNELLLDNSTAFRSQYLGDMLGRWKISRVFRAAYRPGGNGIVERLHRTIKAIAERGGISPIEAVYWYNSTPRSGQEESSVPQQSVYRYEWRYPSLVPRGAEASQNNALSIKMGEEVWVKPRDARCTTRWCKGIVTDVNSENNISVDGMPRHVLDVRPVVVEDSPGEVLDSDSSLKDSVVLASDQEVTRNVRPRRNAGPPAWMADYVCD</sequence>
<proteinExistence type="predicted"/>
<dbReference type="InterPro" id="IPR043128">
    <property type="entry name" value="Rev_trsase/Diguanyl_cyclase"/>
</dbReference>
<name>A0AAE1PKT7_9EUCA</name>
<accession>A0AAE1PKT7</accession>
<keyword evidence="3" id="KW-1185">Reference proteome</keyword>
<dbReference type="PROSITE" id="PS50994">
    <property type="entry name" value="INTEGRASE"/>
    <property type="match status" value="1"/>
</dbReference>
<dbReference type="Gene3D" id="3.10.10.10">
    <property type="entry name" value="HIV Type 1 Reverse Transcriptase, subunit A, domain 1"/>
    <property type="match status" value="1"/>
</dbReference>
<dbReference type="Pfam" id="PF13456">
    <property type="entry name" value="RVT_3"/>
    <property type="match status" value="1"/>
</dbReference>
<dbReference type="Gene3D" id="3.30.70.270">
    <property type="match status" value="1"/>
</dbReference>
<evidence type="ECO:0000313" key="3">
    <source>
        <dbReference type="Proteomes" id="UP001292094"/>
    </source>
</evidence>
<dbReference type="GO" id="GO:0042575">
    <property type="term" value="C:DNA polymerase complex"/>
    <property type="evidence" value="ECO:0007669"/>
    <property type="project" value="UniProtKB-ARBA"/>
</dbReference>
<dbReference type="InterPro" id="IPR012337">
    <property type="entry name" value="RNaseH-like_sf"/>
</dbReference>
<dbReference type="Gene3D" id="3.30.420.10">
    <property type="entry name" value="Ribonuclease H-like superfamily/Ribonuclease H"/>
    <property type="match status" value="2"/>
</dbReference>
<dbReference type="GO" id="GO:0003676">
    <property type="term" value="F:nucleic acid binding"/>
    <property type="evidence" value="ECO:0007669"/>
    <property type="project" value="InterPro"/>
</dbReference>
<evidence type="ECO:0000313" key="2">
    <source>
        <dbReference type="EMBL" id="KAK4310183.1"/>
    </source>
</evidence>
<protein>
    <recommendedName>
        <fullName evidence="1">Integrase catalytic domain-containing protein</fullName>
    </recommendedName>
</protein>
<dbReference type="PANTHER" id="PTHR37984:SF5">
    <property type="entry name" value="PROTEIN NYNRIN-LIKE"/>
    <property type="match status" value="1"/>
</dbReference>
<dbReference type="GO" id="GO:0015074">
    <property type="term" value="P:DNA integration"/>
    <property type="evidence" value="ECO:0007669"/>
    <property type="project" value="InterPro"/>
</dbReference>
<dbReference type="InterPro" id="IPR043502">
    <property type="entry name" value="DNA/RNA_pol_sf"/>
</dbReference>
<comment type="caution">
    <text evidence="2">The sequence shown here is derived from an EMBL/GenBank/DDBJ whole genome shotgun (WGS) entry which is preliminary data.</text>
</comment>
<dbReference type="InterPro" id="IPR036397">
    <property type="entry name" value="RNaseH_sf"/>
</dbReference>
<dbReference type="InterPro" id="IPR050951">
    <property type="entry name" value="Retrovirus_Pol_polyprotein"/>
</dbReference>
<organism evidence="2 3">
    <name type="scientific">Petrolisthes manimaculis</name>
    <dbReference type="NCBI Taxonomy" id="1843537"/>
    <lineage>
        <taxon>Eukaryota</taxon>
        <taxon>Metazoa</taxon>
        <taxon>Ecdysozoa</taxon>
        <taxon>Arthropoda</taxon>
        <taxon>Crustacea</taxon>
        <taxon>Multicrustacea</taxon>
        <taxon>Malacostraca</taxon>
        <taxon>Eumalacostraca</taxon>
        <taxon>Eucarida</taxon>
        <taxon>Decapoda</taxon>
        <taxon>Pleocyemata</taxon>
        <taxon>Anomura</taxon>
        <taxon>Galatheoidea</taxon>
        <taxon>Porcellanidae</taxon>
        <taxon>Petrolisthes</taxon>
    </lineage>
</organism>
<reference evidence="2" key="1">
    <citation type="submission" date="2023-11" db="EMBL/GenBank/DDBJ databases">
        <title>Genome assemblies of two species of porcelain crab, Petrolisthes cinctipes and Petrolisthes manimaculis (Anomura: Porcellanidae).</title>
        <authorList>
            <person name="Angst P."/>
        </authorList>
    </citation>
    <scope>NUCLEOTIDE SEQUENCE</scope>
    <source>
        <strain evidence="2">PB745_02</strain>
        <tissue evidence="2">Gill</tissue>
    </source>
</reference>